<protein>
    <recommendedName>
        <fullName evidence="13">Ion transport domain-containing protein</fullName>
    </recommendedName>
</protein>
<dbReference type="PRINTS" id="PR00169">
    <property type="entry name" value="KCHANNEL"/>
</dbReference>
<proteinExistence type="predicted"/>
<sequence length="278" mass="30598">MVETPDKDTLTGWRRTWHEIIYEADTPAGKAFDLVLIVAIILAVVLVMLESVAPLETAYRPWFNVAEWVLTLLFTAEYVMRIVCVTRPWRYILSGMGLIDLLAILPTWLETIVPGASVFLSLRTLRLLRIFRILKLSTYVKEAAELQRALLASVPRITVFVLGVTALVIIIGSIMYVIEGPENGYTSIPISIYWAIVTLTTVGFGDITPKTPLGRFFASVVMLLGWGILAVPTGIVTAEIVRGPDTSEKPVSTQACMSCSADGHDADARYCKYCGAAL</sequence>
<comment type="caution">
    <text evidence="14">The sequence shown here is derived from an EMBL/GenBank/DDBJ whole genome shotgun (WGS) entry which is preliminary data.</text>
</comment>
<keyword evidence="8 12" id="KW-1133">Transmembrane helix</keyword>
<accession>A0A367ZQN0</accession>
<evidence type="ECO:0000313" key="14">
    <source>
        <dbReference type="EMBL" id="RCK80454.1"/>
    </source>
</evidence>
<feature type="transmembrane region" description="Helical" evidence="12">
    <location>
        <begin position="91"/>
        <end position="109"/>
    </location>
</feature>
<keyword evidence="5" id="KW-0631">Potassium channel</keyword>
<evidence type="ECO:0000256" key="3">
    <source>
        <dbReference type="ARBA" id="ARBA00022538"/>
    </source>
</evidence>
<dbReference type="AlphaFoldDB" id="A0A367ZQN0"/>
<keyword evidence="7" id="KW-0630">Potassium</keyword>
<dbReference type="InterPro" id="IPR028325">
    <property type="entry name" value="VG_K_chnl"/>
</dbReference>
<feature type="transmembrane region" description="Helical" evidence="12">
    <location>
        <begin position="154"/>
        <end position="178"/>
    </location>
</feature>
<dbReference type="PANTHER" id="PTHR11537:SF254">
    <property type="entry name" value="POTASSIUM VOLTAGE-GATED CHANNEL PROTEIN SHAB"/>
    <property type="match status" value="1"/>
</dbReference>
<evidence type="ECO:0000256" key="10">
    <source>
        <dbReference type="ARBA" id="ARBA00023136"/>
    </source>
</evidence>
<evidence type="ECO:0000259" key="13">
    <source>
        <dbReference type="Pfam" id="PF00520"/>
    </source>
</evidence>
<reference evidence="14 15" key="1">
    <citation type="submission" date="2018-05" db="EMBL/GenBank/DDBJ databases">
        <title>A metagenomic window into the 2 km-deep terrestrial subsurface aquifer revealed taxonomically and functionally diverse microbial community comprising novel uncultured bacterial lineages.</title>
        <authorList>
            <person name="Kadnikov V.V."/>
            <person name="Mardanov A.V."/>
            <person name="Beletsky A.V."/>
            <person name="Banks D."/>
            <person name="Pimenov N.V."/>
            <person name="Frank Y.A."/>
            <person name="Karnachuk O.V."/>
            <person name="Ravin N.V."/>
        </authorList>
    </citation>
    <scope>NUCLEOTIDE SEQUENCE [LARGE SCALE GENOMIC DNA]</scope>
    <source>
        <strain evidence="14">BY5</strain>
    </source>
</reference>
<feature type="transmembrane region" description="Helical" evidence="12">
    <location>
        <begin position="216"/>
        <end position="238"/>
    </location>
</feature>
<keyword evidence="6" id="KW-0851">Voltage-gated channel</keyword>
<evidence type="ECO:0000256" key="2">
    <source>
        <dbReference type="ARBA" id="ARBA00022448"/>
    </source>
</evidence>
<evidence type="ECO:0000256" key="8">
    <source>
        <dbReference type="ARBA" id="ARBA00022989"/>
    </source>
</evidence>
<keyword evidence="10 12" id="KW-0472">Membrane</keyword>
<dbReference type="GO" id="GO:0008076">
    <property type="term" value="C:voltage-gated potassium channel complex"/>
    <property type="evidence" value="ECO:0007669"/>
    <property type="project" value="InterPro"/>
</dbReference>
<feature type="transmembrane region" description="Helical" evidence="12">
    <location>
        <begin position="31"/>
        <end position="49"/>
    </location>
</feature>
<keyword evidence="9" id="KW-0406">Ion transport</keyword>
<evidence type="ECO:0000256" key="6">
    <source>
        <dbReference type="ARBA" id="ARBA00022882"/>
    </source>
</evidence>
<gene>
    <name evidence="14" type="ORF">OZSIB_3200</name>
</gene>
<evidence type="ECO:0000256" key="5">
    <source>
        <dbReference type="ARBA" id="ARBA00022826"/>
    </source>
</evidence>
<dbReference type="SUPFAM" id="SSF81324">
    <property type="entry name" value="Voltage-gated potassium channels"/>
    <property type="match status" value="1"/>
</dbReference>
<dbReference type="InterPro" id="IPR005821">
    <property type="entry name" value="Ion_trans_dom"/>
</dbReference>
<feature type="domain" description="Ion transport" evidence="13">
    <location>
        <begin position="30"/>
        <end position="241"/>
    </location>
</feature>
<feature type="transmembrane region" description="Helical" evidence="12">
    <location>
        <begin position="61"/>
        <end position="79"/>
    </location>
</feature>
<keyword evidence="4 12" id="KW-0812">Transmembrane</keyword>
<dbReference type="GO" id="GO:0005249">
    <property type="term" value="F:voltage-gated potassium channel activity"/>
    <property type="evidence" value="ECO:0007669"/>
    <property type="project" value="InterPro"/>
</dbReference>
<evidence type="ECO:0000256" key="11">
    <source>
        <dbReference type="ARBA" id="ARBA00023303"/>
    </source>
</evidence>
<evidence type="ECO:0000256" key="4">
    <source>
        <dbReference type="ARBA" id="ARBA00022692"/>
    </source>
</evidence>
<name>A0A367ZQN0_9BACT</name>
<comment type="subcellular location">
    <subcellularLocation>
        <location evidence="1">Membrane</location>
        <topology evidence="1">Multi-pass membrane protein</topology>
    </subcellularLocation>
</comment>
<dbReference type="Gene3D" id="1.10.287.70">
    <property type="match status" value="1"/>
</dbReference>
<dbReference type="PANTHER" id="PTHR11537">
    <property type="entry name" value="VOLTAGE-GATED POTASSIUM CHANNEL"/>
    <property type="match status" value="1"/>
</dbReference>
<keyword evidence="2" id="KW-0813">Transport</keyword>
<evidence type="ECO:0000256" key="7">
    <source>
        <dbReference type="ARBA" id="ARBA00022958"/>
    </source>
</evidence>
<dbReference type="Gene3D" id="1.20.120.350">
    <property type="entry name" value="Voltage-gated potassium channels. Chain C"/>
    <property type="match status" value="1"/>
</dbReference>
<evidence type="ECO:0000256" key="1">
    <source>
        <dbReference type="ARBA" id="ARBA00004141"/>
    </source>
</evidence>
<dbReference type="Pfam" id="PF00520">
    <property type="entry name" value="Ion_trans"/>
    <property type="match status" value="1"/>
</dbReference>
<dbReference type="GO" id="GO:0001508">
    <property type="term" value="P:action potential"/>
    <property type="evidence" value="ECO:0007669"/>
    <property type="project" value="TreeGrafter"/>
</dbReference>
<evidence type="ECO:0000256" key="9">
    <source>
        <dbReference type="ARBA" id="ARBA00023065"/>
    </source>
</evidence>
<feature type="transmembrane region" description="Helical" evidence="12">
    <location>
        <begin position="184"/>
        <end position="204"/>
    </location>
</feature>
<dbReference type="EMBL" id="QOQW01000006">
    <property type="protein sequence ID" value="RCK80454.1"/>
    <property type="molecule type" value="Genomic_DNA"/>
</dbReference>
<dbReference type="Proteomes" id="UP000252355">
    <property type="component" value="Unassembled WGS sequence"/>
</dbReference>
<evidence type="ECO:0000313" key="15">
    <source>
        <dbReference type="Proteomes" id="UP000252355"/>
    </source>
</evidence>
<organism evidence="14 15">
    <name type="scientific">Candidatus Ozemobacter sibiricus</name>
    <dbReference type="NCBI Taxonomy" id="2268124"/>
    <lineage>
        <taxon>Bacteria</taxon>
        <taxon>Candidatus Ozemobacteria</taxon>
        <taxon>Candidatus Ozemobacterales</taxon>
        <taxon>Candidatus Ozemobacteraceae</taxon>
        <taxon>Candidatus Ozemobacter</taxon>
    </lineage>
</organism>
<dbReference type="InterPro" id="IPR027359">
    <property type="entry name" value="Volt_channel_dom_sf"/>
</dbReference>
<keyword evidence="3" id="KW-0633">Potassium transport</keyword>
<keyword evidence="11" id="KW-0407">Ion channel</keyword>
<evidence type="ECO:0000256" key="12">
    <source>
        <dbReference type="SAM" id="Phobius"/>
    </source>
</evidence>